<evidence type="ECO:0000313" key="2">
    <source>
        <dbReference type="EMBL" id="TEB37813.1"/>
    </source>
</evidence>
<feature type="region of interest" description="Disordered" evidence="1">
    <location>
        <begin position="70"/>
        <end position="98"/>
    </location>
</feature>
<protein>
    <submittedName>
        <fullName evidence="2">Uncharacterized protein</fullName>
    </submittedName>
</protein>
<organism evidence="2 3">
    <name type="scientific">Coprinellus micaceus</name>
    <name type="common">Glistening ink-cap mushroom</name>
    <name type="synonym">Coprinus micaceus</name>
    <dbReference type="NCBI Taxonomy" id="71717"/>
    <lineage>
        <taxon>Eukaryota</taxon>
        <taxon>Fungi</taxon>
        <taxon>Dikarya</taxon>
        <taxon>Basidiomycota</taxon>
        <taxon>Agaricomycotina</taxon>
        <taxon>Agaricomycetes</taxon>
        <taxon>Agaricomycetidae</taxon>
        <taxon>Agaricales</taxon>
        <taxon>Agaricineae</taxon>
        <taxon>Psathyrellaceae</taxon>
        <taxon>Coprinellus</taxon>
    </lineage>
</organism>
<name>A0A4Y7TUH2_COPMI</name>
<keyword evidence="3" id="KW-1185">Reference proteome</keyword>
<proteinExistence type="predicted"/>
<evidence type="ECO:0000313" key="3">
    <source>
        <dbReference type="Proteomes" id="UP000298030"/>
    </source>
</evidence>
<dbReference type="AlphaFoldDB" id="A0A4Y7TUH2"/>
<dbReference type="Proteomes" id="UP000298030">
    <property type="component" value="Unassembled WGS sequence"/>
</dbReference>
<feature type="region of interest" description="Disordered" evidence="1">
    <location>
        <begin position="1"/>
        <end position="26"/>
    </location>
</feature>
<gene>
    <name evidence="2" type="ORF">FA13DRAFT_708457</name>
</gene>
<dbReference type="Gene3D" id="1.10.287.1490">
    <property type="match status" value="1"/>
</dbReference>
<dbReference type="OrthoDB" id="3131716at2759"/>
<reference evidence="2 3" key="1">
    <citation type="journal article" date="2019" name="Nat. Ecol. Evol.">
        <title>Megaphylogeny resolves global patterns of mushroom evolution.</title>
        <authorList>
            <person name="Varga T."/>
            <person name="Krizsan K."/>
            <person name="Foldi C."/>
            <person name="Dima B."/>
            <person name="Sanchez-Garcia M."/>
            <person name="Sanchez-Ramirez S."/>
            <person name="Szollosi G.J."/>
            <person name="Szarkandi J.G."/>
            <person name="Papp V."/>
            <person name="Albert L."/>
            <person name="Andreopoulos W."/>
            <person name="Angelini C."/>
            <person name="Antonin V."/>
            <person name="Barry K.W."/>
            <person name="Bougher N.L."/>
            <person name="Buchanan P."/>
            <person name="Buyck B."/>
            <person name="Bense V."/>
            <person name="Catcheside P."/>
            <person name="Chovatia M."/>
            <person name="Cooper J."/>
            <person name="Damon W."/>
            <person name="Desjardin D."/>
            <person name="Finy P."/>
            <person name="Geml J."/>
            <person name="Haridas S."/>
            <person name="Hughes K."/>
            <person name="Justo A."/>
            <person name="Karasinski D."/>
            <person name="Kautmanova I."/>
            <person name="Kiss B."/>
            <person name="Kocsube S."/>
            <person name="Kotiranta H."/>
            <person name="LaButti K.M."/>
            <person name="Lechner B.E."/>
            <person name="Liimatainen K."/>
            <person name="Lipzen A."/>
            <person name="Lukacs Z."/>
            <person name="Mihaltcheva S."/>
            <person name="Morgado L.N."/>
            <person name="Niskanen T."/>
            <person name="Noordeloos M.E."/>
            <person name="Ohm R.A."/>
            <person name="Ortiz-Santana B."/>
            <person name="Ovrebo C."/>
            <person name="Racz N."/>
            <person name="Riley R."/>
            <person name="Savchenko A."/>
            <person name="Shiryaev A."/>
            <person name="Soop K."/>
            <person name="Spirin V."/>
            <person name="Szebenyi C."/>
            <person name="Tomsovsky M."/>
            <person name="Tulloss R.E."/>
            <person name="Uehling J."/>
            <person name="Grigoriev I.V."/>
            <person name="Vagvolgyi C."/>
            <person name="Papp T."/>
            <person name="Martin F.M."/>
            <person name="Miettinen O."/>
            <person name="Hibbett D.S."/>
            <person name="Nagy L.G."/>
        </authorList>
    </citation>
    <scope>NUCLEOTIDE SEQUENCE [LARGE SCALE GENOMIC DNA]</scope>
    <source>
        <strain evidence="2 3">FP101781</strain>
    </source>
</reference>
<feature type="compositionally biased region" description="Polar residues" evidence="1">
    <location>
        <begin position="11"/>
        <end position="24"/>
    </location>
</feature>
<accession>A0A4Y7TUH2</accession>
<comment type="caution">
    <text evidence="2">The sequence shown here is derived from an EMBL/GenBank/DDBJ whole genome shotgun (WGS) entry which is preliminary data.</text>
</comment>
<sequence length="180" mass="20681">MASAGPHRTHNNATSQSLQGQIASKDSKIQELRRNITQLTEENAELKEDKRSLREYNDHLKKDFENLRRDLERERDENAKLRRHITEESKEDEGTSRQVKELRSQVQSLIAAQEQAPEGPSSHDERVVVVVYLFPFHSLLPTPLILSLRSRSEQSLMILLRSTAFNGDAILISVKRGTLW</sequence>
<dbReference type="EMBL" id="QPFP01000003">
    <property type="protein sequence ID" value="TEB37813.1"/>
    <property type="molecule type" value="Genomic_DNA"/>
</dbReference>
<evidence type="ECO:0000256" key="1">
    <source>
        <dbReference type="SAM" id="MobiDB-lite"/>
    </source>
</evidence>